<dbReference type="EMBL" id="CP047180">
    <property type="protein sequence ID" value="QHC62935.1"/>
    <property type="molecule type" value="Genomic_DNA"/>
</dbReference>
<dbReference type="RefSeq" id="WP_159422851.1">
    <property type="nucleotide sequence ID" value="NZ_CP047180.1"/>
</dbReference>
<evidence type="ECO:0000256" key="2">
    <source>
        <dbReference type="SAM" id="MobiDB-lite"/>
    </source>
</evidence>
<dbReference type="InterPro" id="IPR009100">
    <property type="entry name" value="AcylCoA_DH/oxidase_NM_dom_sf"/>
</dbReference>
<dbReference type="PIRSF" id="PIRSF016578">
    <property type="entry name" value="HsaA"/>
    <property type="match status" value="1"/>
</dbReference>
<protein>
    <submittedName>
        <fullName evidence="5">Acyl-CoA dehydrogenase</fullName>
    </submittedName>
</protein>
<dbReference type="Gene3D" id="1.20.140.10">
    <property type="entry name" value="Butyryl-CoA Dehydrogenase, subunit A, domain 3"/>
    <property type="match status" value="1"/>
</dbReference>
<accession>A0ABX6GZH3</accession>
<dbReference type="InterPro" id="IPR037069">
    <property type="entry name" value="AcylCoA_DH/ox_N_sf"/>
</dbReference>
<feature type="compositionally biased region" description="Pro residues" evidence="2">
    <location>
        <begin position="1"/>
        <end position="12"/>
    </location>
</feature>
<dbReference type="Pfam" id="PF02771">
    <property type="entry name" value="Acyl-CoA_dh_N"/>
    <property type="match status" value="1"/>
</dbReference>
<keyword evidence="6" id="KW-1185">Reference proteome</keyword>
<dbReference type="Pfam" id="PF08028">
    <property type="entry name" value="Acyl-CoA_dh_2"/>
    <property type="match status" value="1"/>
</dbReference>
<dbReference type="InterPro" id="IPR036250">
    <property type="entry name" value="AcylCo_DH-like_C"/>
</dbReference>
<dbReference type="InterPro" id="IPR013786">
    <property type="entry name" value="AcylCoA_DH/ox_N"/>
</dbReference>
<dbReference type="Gene3D" id="1.10.540.10">
    <property type="entry name" value="Acyl-CoA dehydrogenase/oxidase, N-terminal domain"/>
    <property type="match status" value="1"/>
</dbReference>
<sequence length="418" mass="44872">MTPPLPTQPLSPRPRTAAPRSHWDRVATAAEHQHWDAVASGVAEILAADVLERDRGNLDPTTELEPLRSSGLVNLLDPAEYGGGGAVWSTAFRVIRILAAADASLAQILLYHYVNSANIAFSAPESERERFYRATIEGRWLWGDSVNPVDPDLELTPRGDGFELNGLKRFSTGVSSGDAVLVNAVISGGDRSGETLTFVLPRDRAGIEPLGDWDFLGQRQSASGSVRFTGVRVDATEILGALVDEPFATLITPSIQLGFGNLYLGIAQGALAKGRGLTLGRKNSWFLSGVETYAQDPFVRRLYGELVAHTAAAEALADRVGALHDAEVARGAAVTAESRAAQAIEIAKVKIVTDALALDVTTRIYEATGSSSAKSSIGLDLYWRNVRTHSLHDPVDYKKLEVGANYLTGDVQPLSLYT</sequence>
<feature type="domain" description="Acyl-CoA dehydrogenase C-terminal" evidence="4">
    <location>
        <begin position="258"/>
        <end position="393"/>
    </location>
</feature>
<feature type="region of interest" description="Disordered" evidence="2">
    <location>
        <begin position="1"/>
        <end position="22"/>
    </location>
</feature>
<dbReference type="Gene3D" id="2.40.110.10">
    <property type="entry name" value="Butyryl-CoA Dehydrogenase, subunit A, domain 2"/>
    <property type="match status" value="1"/>
</dbReference>
<organism evidence="5 6">
    <name type="scientific">Rathayibacter festucae</name>
    <dbReference type="NCBI Taxonomy" id="110937"/>
    <lineage>
        <taxon>Bacteria</taxon>
        <taxon>Bacillati</taxon>
        <taxon>Actinomycetota</taxon>
        <taxon>Actinomycetes</taxon>
        <taxon>Micrococcales</taxon>
        <taxon>Microbacteriaceae</taxon>
        <taxon>Rathayibacter</taxon>
    </lineage>
</organism>
<evidence type="ECO:0000259" key="4">
    <source>
        <dbReference type="Pfam" id="PF08028"/>
    </source>
</evidence>
<feature type="domain" description="Acyl-CoA dehydrogenase/oxidase N-terminal" evidence="3">
    <location>
        <begin position="31"/>
        <end position="138"/>
    </location>
</feature>
<dbReference type="SUPFAM" id="SSF47203">
    <property type="entry name" value="Acyl-CoA dehydrogenase C-terminal domain-like"/>
    <property type="match status" value="1"/>
</dbReference>
<dbReference type="PANTHER" id="PTHR43884:SF12">
    <property type="entry name" value="ISOVALERYL-COA DEHYDROGENASE, MITOCHONDRIAL-RELATED"/>
    <property type="match status" value="1"/>
</dbReference>
<evidence type="ECO:0000313" key="6">
    <source>
        <dbReference type="Proteomes" id="UP000464597"/>
    </source>
</evidence>
<keyword evidence="1" id="KW-0560">Oxidoreductase</keyword>
<dbReference type="Proteomes" id="UP000464597">
    <property type="component" value="Chromosome"/>
</dbReference>
<evidence type="ECO:0000259" key="3">
    <source>
        <dbReference type="Pfam" id="PF02771"/>
    </source>
</evidence>
<proteinExistence type="predicted"/>
<dbReference type="InterPro" id="IPR046373">
    <property type="entry name" value="Acyl-CoA_Oxase/DH_mid-dom_sf"/>
</dbReference>
<evidence type="ECO:0000256" key="1">
    <source>
        <dbReference type="ARBA" id="ARBA00023002"/>
    </source>
</evidence>
<gene>
    <name evidence="5" type="ORF">GSU69_09735</name>
</gene>
<dbReference type="PANTHER" id="PTHR43884">
    <property type="entry name" value="ACYL-COA DEHYDROGENASE"/>
    <property type="match status" value="1"/>
</dbReference>
<reference evidence="6" key="1">
    <citation type="submission" date="2019-12" db="EMBL/GenBank/DDBJ databases">
        <title>Complete and draft genome sequences of new strains and members of some known species of the genus Rathayibacter isolated from plants.</title>
        <authorList>
            <person name="Tarlachkov S.V."/>
            <person name="Starodumova I.P."/>
            <person name="Dorofeeva L.V."/>
            <person name="Prisyazhnaya N.V."/>
            <person name="Leyn S."/>
            <person name="Zlamal J."/>
            <person name="Elan M."/>
            <person name="Osterman A.L."/>
            <person name="Nadler S."/>
            <person name="Subbotin S.A."/>
            <person name="Evtushenko L.I."/>
        </authorList>
    </citation>
    <scope>NUCLEOTIDE SEQUENCE [LARGE SCALE GENOMIC DNA]</scope>
    <source>
        <strain evidence="6">VKM Ac-2802</strain>
    </source>
</reference>
<evidence type="ECO:0000313" key="5">
    <source>
        <dbReference type="EMBL" id="QHC62935.1"/>
    </source>
</evidence>
<dbReference type="SUPFAM" id="SSF56645">
    <property type="entry name" value="Acyl-CoA dehydrogenase NM domain-like"/>
    <property type="match status" value="1"/>
</dbReference>
<name>A0ABX6GZH3_9MICO</name>
<dbReference type="InterPro" id="IPR013107">
    <property type="entry name" value="Acyl-CoA_DH_C"/>
</dbReference>